<keyword evidence="1" id="KW-0812">Transmembrane</keyword>
<dbReference type="EMBL" id="RQEY01000012">
    <property type="protein sequence ID" value="TGK41516.1"/>
    <property type="molecule type" value="Genomic_DNA"/>
</dbReference>
<proteinExistence type="predicted"/>
<evidence type="ECO:0000313" key="2">
    <source>
        <dbReference type="EMBL" id="TGK41516.1"/>
    </source>
</evidence>
<feature type="transmembrane region" description="Helical" evidence="1">
    <location>
        <begin position="76"/>
        <end position="95"/>
    </location>
</feature>
<keyword evidence="1" id="KW-1133">Transmembrane helix</keyword>
<dbReference type="RefSeq" id="WP_135773741.1">
    <property type="nucleotide sequence ID" value="NZ_RQEY01000012.1"/>
</dbReference>
<keyword evidence="3" id="KW-1185">Reference proteome</keyword>
<evidence type="ECO:0000256" key="1">
    <source>
        <dbReference type="SAM" id="Phobius"/>
    </source>
</evidence>
<name>A0A4R9H7B5_9LEPT</name>
<organism evidence="2 3">
    <name type="scientific">Leptospira andrefontaineae</name>
    <dbReference type="NCBI Taxonomy" id="2484976"/>
    <lineage>
        <taxon>Bacteria</taxon>
        <taxon>Pseudomonadati</taxon>
        <taxon>Spirochaetota</taxon>
        <taxon>Spirochaetia</taxon>
        <taxon>Leptospirales</taxon>
        <taxon>Leptospiraceae</taxon>
        <taxon>Leptospira</taxon>
    </lineage>
</organism>
<keyword evidence="1" id="KW-0472">Membrane</keyword>
<dbReference type="OrthoDB" id="329869at2"/>
<gene>
    <name evidence="2" type="ORF">EHO65_08845</name>
</gene>
<dbReference type="AlphaFoldDB" id="A0A4R9H7B5"/>
<accession>A0A4R9H7B5</accession>
<comment type="caution">
    <text evidence="2">The sequence shown here is derived from an EMBL/GenBank/DDBJ whole genome shotgun (WGS) entry which is preliminary data.</text>
</comment>
<sequence length="133" mass="14380">MQPAKILLGAFAYFVSSFLIQGILAAIIASDYFHNISVFRAEPIFSLSMGSTFLSGIGFAALFPTTHFTGTLILKGLKYGLFIALVTVPFVALDLPGRFAIPTVEKWILIQGLLGVLHLCVAGILTSLVYRNN</sequence>
<dbReference type="Proteomes" id="UP000298097">
    <property type="component" value="Unassembled WGS sequence"/>
</dbReference>
<evidence type="ECO:0008006" key="4">
    <source>
        <dbReference type="Google" id="ProtNLM"/>
    </source>
</evidence>
<feature type="transmembrane region" description="Helical" evidence="1">
    <location>
        <begin position="107"/>
        <end position="130"/>
    </location>
</feature>
<reference evidence="2" key="1">
    <citation type="journal article" date="2019" name="PLoS Negl. Trop. Dis.">
        <title>Revisiting the worldwide diversity of Leptospira species in the environment.</title>
        <authorList>
            <person name="Vincent A.T."/>
            <person name="Schiettekatte O."/>
            <person name="Bourhy P."/>
            <person name="Veyrier F.J."/>
            <person name="Picardeau M."/>
        </authorList>
    </citation>
    <scope>NUCLEOTIDE SEQUENCE [LARGE SCALE GENOMIC DNA]</scope>
    <source>
        <strain evidence="2">201800301</strain>
    </source>
</reference>
<feature type="transmembrane region" description="Helical" evidence="1">
    <location>
        <begin position="6"/>
        <end position="32"/>
    </location>
</feature>
<feature type="transmembrane region" description="Helical" evidence="1">
    <location>
        <begin position="44"/>
        <end position="64"/>
    </location>
</feature>
<evidence type="ECO:0000313" key="3">
    <source>
        <dbReference type="Proteomes" id="UP000298097"/>
    </source>
</evidence>
<protein>
    <recommendedName>
        <fullName evidence="4">DUF1761 family protein</fullName>
    </recommendedName>
</protein>